<dbReference type="InterPro" id="IPR000847">
    <property type="entry name" value="LysR_HTH_N"/>
</dbReference>
<dbReference type="EMBL" id="QEXO01000002">
    <property type="protein sequence ID" value="PWE14450.1"/>
    <property type="molecule type" value="Genomic_DNA"/>
</dbReference>
<dbReference type="InterPro" id="IPR036388">
    <property type="entry name" value="WH-like_DNA-bd_sf"/>
</dbReference>
<dbReference type="InterPro" id="IPR005119">
    <property type="entry name" value="LysR_subst-bd"/>
</dbReference>
<evidence type="ECO:0000259" key="5">
    <source>
        <dbReference type="PROSITE" id="PS50931"/>
    </source>
</evidence>
<sequence>MFLIDEKITVRRLEVLLAFLEAGTIARAAEQLGTSAVSVHRALKSLEEGLRCPLFLQEGRNLVPQESARELAEAAKETIRTLQHGIDNARAAGGYSSDQLRIGSMYSLTIRLVPRLLVELKVHKPLMQIDLVLDSNEKLLQKLRGGHIDAALIELPQEQPDDLEMLPIFDDELMFAAPMDWQGSDSTVVDLERCSKERFVSLTDDFATGRDMQRMLAKAGFNADIVMRTGDIFSLMSLVSGGVGCSLLPARAKEVFSDKIQWLGLEHKYRHSQRIGLVCMKSRERSPNVLSLLRACRIVRTQLEKEGLKSA</sequence>
<evidence type="ECO:0000256" key="3">
    <source>
        <dbReference type="ARBA" id="ARBA00023125"/>
    </source>
</evidence>
<dbReference type="PANTHER" id="PTHR30346:SF0">
    <property type="entry name" value="HCA OPERON TRANSCRIPTIONAL ACTIVATOR HCAR"/>
    <property type="match status" value="1"/>
</dbReference>
<name>A0A2U2BKB5_ALCFA</name>
<dbReference type="InterPro" id="IPR036390">
    <property type="entry name" value="WH_DNA-bd_sf"/>
</dbReference>
<dbReference type="Gene3D" id="1.10.10.10">
    <property type="entry name" value="Winged helix-like DNA-binding domain superfamily/Winged helix DNA-binding domain"/>
    <property type="match status" value="1"/>
</dbReference>
<dbReference type="GO" id="GO:0032993">
    <property type="term" value="C:protein-DNA complex"/>
    <property type="evidence" value="ECO:0007669"/>
    <property type="project" value="TreeGrafter"/>
</dbReference>
<feature type="domain" description="HTH lysR-type" evidence="5">
    <location>
        <begin position="8"/>
        <end position="65"/>
    </location>
</feature>
<reference evidence="6 7" key="2">
    <citation type="submission" date="2018-05" db="EMBL/GenBank/DDBJ databases">
        <authorList>
            <person name="Lanie J.A."/>
            <person name="Ng W.-L."/>
            <person name="Kazmierczak K.M."/>
            <person name="Andrzejewski T.M."/>
            <person name="Davidsen T.M."/>
            <person name="Wayne K.J."/>
            <person name="Tettelin H."/>
            <person name="Glass J.I."/>
            <person name="Rusch D."/>
            <person name="Podicherti R."/>
            <person name="Tsui H.-C.T."/>
            <person name="Winkler M.E."/>
        </authorList>
    </citation>
    <scope>NUCLEOTIDE SEQUENCE [LARGE SCALE GENOMIC DNA]</scope>
    <source>
        <strain evidence="6 7">YBY</strain>
    </source>
</reference>
<evidence type="ECO:0000256" key="4">
    <source>
        <dbReference type="ARBA" id="ARBA00023163"/>
    </source>
</evidence>
<dbReference type="SUPFAM" id="SSF53850">
    <property type="entry name" value="Periplasmic binding protein-like II"/>
    <property type="match status" value="1"/>
</dbReference>
<dbReference type="PANTHER" id="PTHR30346">
    <property type="entry name" value="TRANSCRIPTIONAL DUAL REGULATOR HCAR-RELATED"/>
    <property type="match status" value="1"/>
</dbReference>
<dbReference type="RefSeq" id="WP_109088732.1">
    <property type="nucleotide sequence ID" value="NZ_QEXO01000002.1"/>
</dbReference>
<proteinExistence type="inferred from homology"/>
<keyword evidence="4" id="KW-0804">Transcription</keyword>
<evidence type="ECO:0000313" key="6">
    <source>
        <dbReference type="EMBL" id="PWE14450.1"/>
    </source>
</evidence>
<dbReference type="STRING" id="511.UZ73_05870"/>
<accession>A0A2U2BKB5</accession>
<dbReference type="Gene3D" id="3.40.190.290">
    <property type="match status" value="1"/>
</dbReference>
<keyword evidence="2" id="KW-0805">Transcription regulation</keyword>
<organism evidence="6 7">
    <name type="scientific">Alcaligenes faecalis</name>
    <dbReference type="NCBI Taxonomy" id="511"/>
    <lineage>
        <taxon>Bacteria</taxon>
        <taxon>Pseudomonadati</taxon>
        <taxon>Pseudomonadota</taxon>
        <taxon>Betaproteobacteria</taxon>
        <taxon>Burkholderiales</taxon>
        <taxon>Alcaligenaceae</taxon>
        <taxon>Alcaligenes</taxon>
    </lineage>
</organism>
<protein>
    <submittedName>
        <fullName evidence="6">LysR family transcriptional regulator</fullName>
    </submittedName>
</protein>
<dbReference type="Proteomes" id="UP000245216">
    <property type="component" value="Unassembled WGS sequence"/>
</dbReference>
<evidence type="ECO:0000313" key="7">
    <source>
        <dbReference type="Proteomes" id="UP000245216"/>
    </source>
</evidence>
<comment type="caution">
    <text evidence="6">The sequence shown here is derived from an EMBL/GenBank/DDBJ whole genome shotgun (WGS) entry which is preliminary data.</text>
</comment>
<evidence type="ECO:0000256" key="1">
    <source>
        <dbReference type="ARBA" id="ARBA00009437"/>
    </source>
</evidence>
<reference evidence="6 7" key="1">
    <citation type="submission" date="2018-05" db="EMBL/GenBank/DDBJ databases">
        <title>Genome Sequence of an Efficient Indole-Degrading Bacterium, Alcaligenes sp.YBY.</title>
        <authorList>
            <person name="Yang B."/>
        </authorList>
    </citation>
    <scope>NUCLEOTIDE SEQUENCE [LARGE SCALE GENOMIC DNA]</scope>
    <source>
        <strain evidence="6 7">YBY</strain>
    </source>
</reference>
<dbReference type="GO" id="GO:0003700">
    <property type="term" value="F:DNA-binding transcription factor activity"/>
    <property type="evidence" value="ECO:0007669"/>
    <property type="project" value="InterPro"/>
</dbReference>
<dbReference type="AlphaFoldDB" id="A0A2U2BKB5"/>
<gene>
    <name evidence="6" type="ORF">DF183_06915</name>
</gene>
<evidence type="ECO:0000256" key="2">
    <source>
        <dbReference type="ARBA" id="ARBA00023015"/>
    </source>
</evidence>
<dbReference type="GO" id="GO:0003677">
    <property type="term" value="F:DNA binding"/>
    <property type="evidence" value="ECO:0007669"/>
    <property type="project" value="UniProtKB-KW"/>
</dbReference>
<comment type="similarity">
    <text evidence="1">Belongs to the LysR transcriptional regulatory family.</text>
</comment>
<dbReference type="Pfam" id="PF03466">
    <property type="entry name" value="LysR_substrate"/>
    <property type="match status" value="1"/>
</dbReference>
<dbReference type="Pfam" id="PF00126">
    <property type="entry name" value="HTH_1"/>
    <property type="match status" value="1"/>
</dbReference>
<keyword evidence="3" id="KW-0238">DNA-binding</keyword>
<dbReference type="PROSITE" id="PS50931">
    <property type="entry name" value="HTH_LYSR"/>
    <property type="match status" value="1"/>
</dbReference>
<dbReference type="SUPFAM" id="SSF46785">
    <property type="entry name" value="Winged helix' DNA-binding domain"/>
    <property type="match status" value="1"/>
</dbReference>